<protein>
    <submittedName>
        <fullName evidence="1">Uncharacterized protein</fullName>
    </submittedName>
</protein>
<accession>A0AAN9LJ09</accession>
<evidence type="ECO:0000313" key="2">
    <source>
        <dbReference type="Proteomes" id="UP001367508"/>
    </source>
</evidence>
<organism evidence="1 2">
    <name type="scientific">Canavalia gladiata</name>
    <name type="common">Sword bean</name>
    <name type="synonym">Dolichos gladiatus</name>
    <dbReference type="NCBI Taxonomy" id="3824"/>
    <lineage>
        <taxon>Eukaryota</taxon>
        <taxon>Viridiplantae</taxon>
        <taxon>Streptophyta</taxon>
        <taxon>Embryophyta</taxon>
        <taxon>Tracheophyta</taxon>
        <taxon>Spermatophyta</taxon>
        <taxon>Magnoliopsida</taxon>
        <taxon>eudicotyledons</taxon>
        <taxon>Gunneridae</taxon>
        <taxon>Pentapetalae</taxon>
        <taxon>rosids</taxon>
        <taxon>fabids</taxon>
        <taxon>Fabales</taxon>
        <taxon>Fabaceae</taxon>
        <taxon>Papilionoideae</taxon>
        <taxon>50 kb inversion clade</taxon>
        <taxon>NPAAA clade</taxon>
        <taxon>indigoferoid/millettioid clade</taxon>
        <taxon>Phaseoleae</taxon>
        <taxon>Canavalia</taxon>
    </lineage>
</organism>
<gene>
    <name evidence="1" type="ORF">VNO77_17344</name>
</gene>
<evidence type="ECO:0000313" key="1">
    <source>
        <dbReference type="EMBL" id="KAK7336796.1"/>
    </source>
</evidence>
<comment type="caution">
    <text evidence="1">The sequence shown here is derived from an EMBL/GenBank/DDBJ whole genome shotgun (WGS) entry which is preliminary data.</text>
</comment>
<proteinExistence type="predicted"/>
<sequence length="66" mass="7476">MTSFSIAFPQVPIEFLRFKSWVADYANPLVRQLPSCAKLHAKENLANRNFDEWNSKVAGSECVMNG</sequence>
<reference evidence="1 2" key="1">
    <citation type="submission" date="2024-01" db="EMBL/GenBank/DDBJ databases">
        <title>The genomes of 5 underutilized Papilionoideae crops provide insights into root nodulation and disease resistanc.</title>
        <authorList>
            <person name="Jiang F."/>
        </authorList>
    </citation>
    <scope>NUCLEOTIDE SEQUENCE [LARGE SCALE GENOMIC DNA]</scope>
    <source>
        <strain evidence="1">LVBAO_FW01</strain>
        <tissue evidence="1">Leaves</tissue>
    </source>
</reference>
<name>A0AAN9LJ09_CANGL</name>
<dbReference type="EMBL" id="JAYMYQ010000004">
    <property type="protein sequence ID" value="KAK7336796.1"/>
    <property type="molecule type" value="Genomic_DNA"/>
</dbReference>
<dbReference type="AlphaFoldDB" id="A0AAN9LJ09"/>
<dbReference type="Proteomes" id="UP001367508">
    <property type="component" value="Unassembled WGS sequence"/>
</dbReference>
<keyword evidence="2" id="KW-1185">Reference proteome</keyword>